<comment type="caution">
    <text evidence="2">The sequence shown here is derived from an EMBL/GenBank/DDBJ whole genome shotgun (WGS) entry which is preliminary data.</text>
</comment>
<dbReference type="EMBL" id="BMZS01000010">
    <property type="protein sequence ID" value="GHD58317.1"/>
    <property type="molecule type" value="Genomic_DNA"/>
</dbReference>
<reference evidence="2" key="2">
    <citation type="submission" date="2020-09" db="EMBL/GenBank/DDBJ databases">
        <authorList>
            <person name="Sun Q."/>
            <person name="Kim S."/>
        </authorList>
    </citation>
    <scope>NUCLEOTIDE SEQUENCE</scope>
    <source>
        <strain evidence="2">KCTC 42651</strain>
    </source>
</reference>
<accession>A0A918XWH8</accession>
<evidence type="ECO:0008006" key="4">
    <source>
        <dbReference type="Google" id="ProtNLM"/>
    </source>
</evidence>
<gene>
    <name evidence="2" type="ORF">GCM10017083_41100</name>
</gene>
<organism evidence="2 3">
    <name type="scientific">Thalassobaculum fulvum</name>
    <dbReference type="NCBI Taxonomy" id="1633335"/>
    <lineage>
        <taxon>Bacteria</taxon>
        <taxon>Pseudomonadati</taxon>
        <taxon>Pseudomonadota</taxon>
        <taxon>Alphaproteobacteria</taxon>
        <taxon>Rhodospirillales</taxon>
        <taxon>Thalassobaculaceae</taxon>
        <taxon>Thalassobaculum</taxon>
    </lineage>
</organism>
<evidence type="ECO:0000256" key="1">
    <source>
        <dbReference type="SAM" id="MobiDB-lite"/>
    </source>
</evidence>
<name>A0A918XWH8_9PROT</name>
<dbReference type="Pfam" id="PF07310">
    <property type="entry name" value="PAS_5"/>
    <property type="match status" value="1"/>
</dbReference>
<dbReference type="AlphaFoldDB" id="A0A918XWH8"/>
<proteinExistence type="predicted"/>
<dbReference type="InterPro" id="IPR009922">
    <property type="entry name" value="DUF1457"/>
</dbReference>
<protein>
    <recommendedName>
        <fullName evidence="4">PAS domain-containing protein</fullName>
    </recommendedName>
</protein>
<feature type="region of interest" description="Disordered" evidence="1">
    <location>
        <begin position="196"/>
        <end position="220"/>
    </location>
</feature>
<dbReference type="RefSeq" id="WP_189993127.1">
    <property type="nucleotide sequence ID" value="NZ_BMZS01000010.1"/>
</dbReference>
<sequence>MDMPLDESQRDLVRLWHERKAGRRLPERSDFDLPDLQAAIGRVALLDVIRDVAGREPTVLRYRLFGTWIVHEIGQDLTGQTIDALLFDWQRDMVRRIYDRVVDLGRPVAATRLQIGRSRSMGHSLVCLPLGVDRVDMVMTVYALLPSTPPSWRGPWAATDSYELHQATYDLHPDGTPEPEPYARDAVLLEAEDVPPAVSPIPGQTGGPRCNVPVRPSRRL</sequence>
<dbReference type="Proteomes" id="UP000630353">
    <property type="component" value="Unassembled WGS sequence"/>
</dbReference>
<evidence type="ECO:0000313" key="2">
    <source>
        <dbReference type="EMBL" id="GHD58317.1"/>
    </source>
</evidence>
<keyword evidence="3" id="KW-1185">Reference proteome</keyword>
<evidence type="ECO:0000313" key="3">
    <source>
        <dbReference type="Proteomes" id="UP000630353"/>
    </source>
</evidence>
<reference evidence="2" key="1">
    <citation type="journal article" date="2014" name="Int. J. Syst. Evol. Microbiol.">
        <title>Complete genome sequence of Corynebacterium casei LMG S-19264T (=DSM 44701T), isolated from a smear-ripened cheese.</title>
        <authorList>
            <consortium name="US DOE Joint Genome Institute (JGI-PGF)"/>
            <person name="Walter F."/>
            <person name="Albersmeier A."/>
            <person name="Kalinowski J."/>
            <person name="Ruckert C."/>
        </authorList>
    </citation>
    <scope>NUCLEOTIDE SEQUENCE</scope>
    <source>
        <strain evidence="2">KCTC 42651</strain>
    </source>
</reference>